<organism evidence="1 2">
    <name type="scientific">Paraglomus brasilianum</name>
    <dbReference type="NCBI Taxonomy" id="144538"/>
    <lineage>
        <taxon>Eukaryota</taxon>
        <taxon>Fungi</taxon>
        <taxon>Fungi incertae sedis</taxon>
        <taxon>Mucoromycota</taxon>
        <taxon>Glomeromycotina</taxon>
        <taxon>Glomeromycetes</taxon>
        <taxon>Paraglomerales</taxon>
        <taxon>Paraglomeraceae</taxon>
        <taxon>Paraglomus</taxon>
    </lineage>
</organism>
<comment type="caution">
    <text evidence="1">The sequence shown here is derived from an EMBL/GenBank/DDBJ whole genome shotgun (WGS) entry which is preliminary data.</text>
</comment>
<name>A0A9N8ZJR3_9GLOM</name>
<dbReference type="AlphaFoldDB" id="A0A9N8ZJR3"/>
<evidence type="ECO:0000313" key="2">
    <source>
        <dbReference type="Proteomes" id="UP000789739"/>
    </source>
</evidence>
<dbReference type="EMBL" id="CAJVPI010000192">
    <property type="protein sequence ID" value="CAG8497888.1"/>
    <property type="molecule type" value="Genomic_DNA"/>
</dbReference>
<proteinExistence type="predicted"/>
<evidence type="ECO:0000313" key="1">
    <source>
        <dbReference type="EMBL" id="CAG8497888.1"/>
    </source>
</evidence>
<protein>
    <submittedName>
        <fullName evidence="1">5473_t:CDS:1</fullName>
    </submittedName>
</protein>
<accession>A0A9N8ZJR3</accession>
<dbReference type="Proteomes" id="UP000789739">
    <property type="component" value="Unassembled WGS sequence"/>
</dbReference>
<keyword evidence="2" id="KW-1185">Reference proteome</keyword>
<reference evidence="1" key="1">
    <citation type="submission" date="2021-06" db="EMBL/GenBank/DDBJ databases">
        <authorList>
            <person name="Kallberg Y."/>
            <person name="Tangrot J."/>
            <person name="Rosling A."/>
        </authorList>
    </citation>
    <scope>NUCLEOTIDE SEQUENCE</scope>
    <source>
        <strain evidence="1">BR232B</strain>
    </source>
</reference>
<sequence length="188" mass="21369">MSSSLTTLYSIRLWSTNPNSQRLPTWPLMNIQSSKNFIQKLKHKSQDIQAVLTGGRLILLIGVQIYKVRNTANGAKTIYCKYDEQLSLLFLQRFCFCSIRLWSTNPNSQRLNIQFSKKFIQKLKHKSIKQSYDAFASSASGLRIPGRHLRTCLQKSESDACNCTPLVIKATNNILEKAIVDEAGRQLS</sequence>
<gene>
    <name evidence="1" type="ORF">PBRASI_LOCUS2450</name>
</gene>